<name>A0A8J2M666_9BILA</name>
<sequence length="70" mass="7691">MGLASPISPGPSTQSVGSVGTTRTPQHVMPLWQNSNHHTPRYELRRIVELRASKQSSPHSCFLHAAMSKI</sequence>
<evidence type="ECO:0000256" key="1">
    <source>
        <dbReference type="SAM" id="MobiDB-lite"/>
    </source>
</evidence>
<keyword evidence="3" id="KW-1185">Reference proteome</keyword>
<evidence type="ECO:0000313" key="2">
    <source>
        <dbReference type="EMBL" id="CAG9540961.1"/>
    </source>
</evidence>
<reference evidence="2" key="1">
    <citation type="submission" date="2021-09" db="EMBL/GenBank/DDBJ databases">
        <authorList>
            <consortium name="Pathogen Informatics"/>
        </authorList>
    </citation>
    <scope>NUCLEOTIDE SEQUENCE</scope>
</reference>
<comment type="caution">
    <text evidence="2">The sequence shown here is derived from an EMBL/GenBank/DDBJ whole genome shotgun (WGS) entry which is preliminary data.</text>
</comment>
<feature type="region of interest" description="Disordered" evidence="1">
    <location>
        <begin position="1"/>
        <end position="35"/>
    </location>
</feature>
<dbReference type="Proteomes" id="UP000746747">
    <property type="component" value="Unassembled WGS sequence"/>
</dbReference>
<accession>A0A8J2M666</accession>
<protein>
    <submittedName>
        <fullName evidence="2">Uncharacterized protein</fullName>
    </submittedName>
</protein>
<evidence type="ECO:0000313" key="3">
    <source>
        <dbReference type="Proteomes" id="UP000746747"/>
    </source>
</evidence>
<proteinExistence type="predicted"/>
<organism evidence="2 3">
    <name type="scientific">Cercopithifilaria johnstoni</name>
    <dbReference type="NCBI Taxonomy" id="2874296"/>
    <lineage>
        <taxon>Eukaryota</taxon>
        <taxon>Metazoa</taxon>
        <taxon>Ecdysozoa</taxon>
        <taxon>Nematoda</taxon>
        <taxon>Chromadorea</taxon>
        <taxon>Rhabditida</taxon>
        <taxon>Spirurina</taxon>
        <taxon>Spiruromorpha</taxon>
        <taxon>Filarioidea</taxon>
        <taxon>Onchocercidae</taxon>
        <taxon>Cercopithifilaria</taxon>
    </lineage>
</organism>
<dbReference type="AlphaFoldDB" id="A0A8J2M666"/>
<dbReference type="EMBL" id="CAKAEH010002064">
    <property type="protein sequence ID" value="CAG9540961.1"/>
    <property type="molecule type" value="Genomic_DNA"/>
</dbReference>
<gene>
    <name evidence="2" type="ORF">CJOHNSTONI_LOCUS10430</name>
</gene>
<feature type="compositionally biased region" description="Polar residues" evidence="1">
    <location>
        <begin position="10"/>
        <end position="25"/>
    </location>
</feature>